<feature type="domain" description="Oligopeptidase F N-terminal" evidence="8">
    <location>
        <begin position="101"/>
        <end position="168"/>
    </location>
</feature>
<keyword evidence="2 6" id="KW-0479">Metal-binding</keyword>
<dbReference type="InterPro" id="IPR001333">
    <property type="entry name" value="Peptidase_M32_Taq"/>
</dbReference>
<dbReference type="EC" id="3.4.24.-" evidence="9"/>
<evidence type="ECO:0000259" key="8">
    <source>
        <dbReference type="Pfam" id="PF08439"/>
    </source>
</evidence>
<evidence type="ECO:0000259" key="7">
    <source>
        <dbReference type="Pfam" id="PF01432"/>
    </source>
</evidence>
<dbReference type="NCBIfam" id="TIGR02290">
    <property type="entry name" value="M3_fam_3"/>
    <property type="match status" value="1"/>
</dbReference>
<dbReference type="EMBL" id="FR872582">
    <property type="protein sequence ID" value="CCB88046.1"/>
    <property type="molecule type" value="Genomic_DNA"/>
</dbReference>
<evidence type="ECO:0000256" key="6">
    <source>
        <dbReference type="RuleBase" id="RU003435"/>
    </source>
</evidence>
<dbReference type="SUPFAM" id="SSF55486">
    <property type="entry name" value="Metalloproteases ('zincins'), catalytic domain"/>
    <property type="match status" value="1"/>
</dbReference>
<dbReference type="InterPro" id="IPR013647">
    <property type="entry name" value="OligopepF_N_dom"/>
</dbReference>
<dbReference type="OrthoDB" id="9769691at2"/>
<dbReference type="InterPro" id="IPR001567">
    <property type="entry name" value="Pept_M3A_M3B_dom"/>
</dbReference>
<comment type="similarity">
    <text evidence="6">Belongs to the peptidase M3 family.</text>
</comment>
<reference evidence="9 10" key="2">
    <citation type="journal article" date="2011" name="Mol. Biol. Evol.">
        <title>Unity in variety--the pan-genome of the Chlamydiae.</title>
        <authorList>
            <person name="Collingro A."/>
            <person name="Tischler P."/>
            <person name="Weinmaier T."/>
            <person name="Penz T."/>
            <person name="Heinz E."/>
            <person name="Brunham R.C."/>
            <person name="Read T.D."/>
            <person name="Bavoil P.M."/>
            <person name="Sachse K."/>
            <person name="Kahane S."/>
            <person name="Friedman M.G."/>
            <person name="Rattei T."/>
            <person name="Myers G.S."/>
            <person name="Horn M."/>
        </authorList>
    </citation>
    <scope>NUCLEOTIDE SEQUENCE [LARGE SCALE GENOMIC DNA]</scope>
    <source>
        <strain evidence="10">ATCC VR-1471 / Z</strain>
    </source>
</reference>
<keyword evidence="10" id="KW-1185">Reference proteome</keyword>
<feature type="domain" description="Peptidase M3A/M3B catalytic" evidence="7">
    <location>
        <begin position="186"/>
        <end position="559"/>
    </location>
</feature>
<evidence type="ECO:0000256" key="3">
    <source>
        <dbReference type="ARBA" id="ARBA00022801"/>
    </source>
</evidence>
<dbReference type="Gene3D" id="1.10.1370.20">
    <property type="entry name" value="Oligoendopeptidase f, C-terminal domain"/>
    <property type="match status" value="1"/>
</dbReference>
<dbReference type="STRING" id="331113.SNE_A01690"/>
<dbReference type="MEROPS" id="M03.A08"/>
<evidence type="ECO:0000313" key="10">
    <source>
        <dbReference type="Proteomes" id="UP000000496"/>
    </source>
</evidence>
<dbReference type="Pfam" id="PF01432">
    <property type="entry name" value="Peptidase_M3"/>
    <property type="match status" value="1"/>
</dbReference>
<sequence length="577" mass="66568">MKLSQKWDLDCFLKGRSPQQVLETLRLQLEELDKGIRAKVDIKKAIFTLQDLSQHYHELSRFITCLNAQDVTDSKAHFLQDQVTGLGAQFVNTAVLLDEWLTALDDQTFHSLLQDDEILPIAFGVSEKRRLAKEKLPAKEEAFINDFAVDGFHGWPQMWDAVIGNMTFSLDEKKLSFSQIENEMADPCRKTRQAAFESIDGAFREKMPLFAQILNHLAGFRLAIYKKRGWNQVLKEPLENNRMQTESLQAMWNAIERHREKLKAYMKCKADLLGLSQLDWCDLEAPLGEVKQKISFEDAAAFIIKHFNRFSPKMGAFAKDVLQSKWMDAEDRKNKYPGGFCVNFPVSQESRIFMTYAETMTNLFTLAHELGHAYHNFVTRFLPGIAQDIRMNVAETASTMAEITVTRAAIQEAKSKQDQLFILDDHLSRSVAYLMNIYARFLFETRFYEARKKGFVAPEKLNTLMEEAQKEAYGNALGAYHPLFWAAKMHFQLSETAFYNFPYTFGYLFSLGIYELGSKQEDFESSYIALLEDTGQMRVETLAQKHFKVDLTKPDFWEMGLHVIDSDIDTFLELTKK</sequence>
<dbReference type="PANTHER" id="PTHR34217">
    <property type="entry name" value="METAL-DEPENDENT CARBOXYPEPTIDASE"/>
    <property type="match status" value="1"/>
</dbReference>
<dbReference type="InterPro" id="IPR042088">
    <property type="entry name" value="OligoPept_F_C"/>
</dbReference>
<name>F8L5Q4_SIMNZ</name>
<dbReference type="GO" id="GO:0004181">
    <property type="term" value="F:metallocarboxypeptidase activity"/>
    <property type="evidence" value="ECO:0007669"/>
    <property type="project" value="InterPro"/>
</dbReference>
<accession>F8L5Q4</accession>
<dbReference type="eggNOG" id="COG1164">
    <property type="taxonomic scope" value="Bacteria"/>
</dbReference>
<dbReference type="PANTHER" id="PTHR34217:SF1">
    <property type="entry name" value="CARBOXYPEPTIDASE 1"/>
    <property type="match status" value="1"/>
</dbReference>
<evidence type="ECO:0000256" key="1">
    <source>
        <dbReference type="ARBA" id="ARBA00022670"/>
    </source>
</evidence>
<reference key="1">
    <citation type="journal article" date="2011" name="Mol. Biol. Evol.">
        <title>Unity in variety -- the pan-genome of the Chlamydiae.</title>
        <authorList>
            <person name="Collingro A."/>
            <person name="Tischler P."/>
            <person name="Weinmaier T."/>
            <person name="Penz T."/>
            <person name="Heinz E."/>
            <person name="Brunham R.C."/>
            <person name="Read T.D."/>
            <person name="Bavoil P.M."/>
            <person name="Sachse K."/>
            <person name="Kahane S."/>
            <person name="Friedman M.G."/>
            <person name="Rattei T."/>
            <person name="Myers G.S.A."/>
            <person name="Horn M."/>
        </authorList>
    </citation>
    <scope>NUCLEOTIDE SEQUENCE</scope>
    <source>
        <strain>Z</strain>
    </source>
</reference>
<gene>
    <name evidence="9" type="ordered locus">SNE_A01690</name>
</gene>
<comment type="cofactor">
    <cofactor evidence="6">
        <name>Zn(2+)</name>
        <dbReference type="ChEBI" id="CHEBI:29105"/>
    </cofactor>
    <text evidence="6">Binds 1 zinc ion.</text>
</comment>
<dbReference type="Proteomes" id="UP000000496">
    <property type="component" value="Chromosome gsn.131"/>
</dbReference>
<dbReference type="KEGG" id="sng:SNE_A01690"/>
<organism evidence="9 10">
    <name type="scientific">Simkania negevensis (strain ATCC VR-1471 / DSM 27360 / Z)</name>
    <dbReference type="NCBI Taxonomy" id="331113"/>
    <lineage>
        <taxon>Bacteria</taxon>
        <taxon>Pseudomonadati</taxon>
        <taxon>Chlamydiota</taxon>
        <taxon>Chlamydiia</taxon>
        <taxon>Parachlamydiales</taxon>
        <taxon>Simkaniaceae</taxon>
        <taxon>Simkania</taxon>
    </lineage>
</organism>
<dbReference type="RefSeq" id="WP_013942513.1">
    <property type="nucleotide sequence ID" value="NC_015713.1"/>
</dbReference>
<keyword evidence="5 6" id="KW-0482">Metalloprotease</keyword>
<dbReference type="InterPro" id="IPR011977">
    <property type="entry name" value="Pept_M3B_clade3"/>
</dbReference>
<dbReference type="Pfam" id="PF08439">
    <property type="entry name" value="Peptidase_M3_N"/>
    <property type="match status" value="1"/>
</dbReference>
<dbReference type="GO" id="GO:0006508">
    <property type="term" value="P:proteolysis"/>
    <property type="evidence" value="ECO:0007669"/>
    <property type="project" value="UniProtKB-KW"/>
</dbReference>
<evidence type="ECO:0000256" key="5">
    <source>
        <dbReference type="ARBA" id="ARBA00023049"/>
    </source>
</evidence>
<evidence type="ECO:0000256" key="2">
    <source>
        <dbReference type="ARBA" id="ARBA00022723"/>
    </source>
</evidence>
<keyword evidence="3 6" id="KW-0378">Hydrolase</keyword>
<evidence type="ECO:0000313" key="9">
    <source>
        <dbReference type="EMBL" id="CCB88046.1"/>
    </source>
</evidence>
<keyword evidence="1 6" id="KW-0645">Protease</keyword>
<dbReference type="InterPro" id="IPR034006">
    <property type="entry name" value="M3B_PepF_2"/>
</dbReference>
<dbReference type="AlphaFoldDB" id="F8L5Q4"/>
<dbReference type="HOGENOM" id="CLU_021290_3_1_0"/>
<keyword evidence="4 6" id="KW-0862">Zinc</keyword>
<protein>
    <submittedName>
        <fullName evidence="9">Oligoendopeptidase F</fullName>
        <ecNumber evidence="9">3.4.24.-</ecNumber>
    </submittedName>
</protein>
<dbReference type="Gene3D" id="1.20.140.70">
    <property type="entry name" value="Oligopeptidase f, N-terminal domain"/>
    <property type="match status" value="1"/>
</dbReference>
<proteinExistence type="inferred from homology"/>
<dbReference type="CDD" id="cd09607">
    <property type="entry name" value="M3B_PepF"/>
    <property type="match status" value="1"/>
</dbReference>
<dbReference type="GO" id="GO:0046872">
    <property type="term" value="F:metal ion binding"/>
    <property type="evidence" value="ECO:0007669"/>
    <property type="project" value="UniProtKB-UniRule"/>
</dbReference>
<evidence type="ECO:0000256" key="4">
    <source>
        <dbReference type="ARBA" id="ARBA00022833"/>
    </source>
</evidence>
<dbReference type="GO" id="GO:0004222">
    <property type="term" value="F:metalloendopeptidase activity"/>
    <property type="evidence" value="ECO:0007669"/>
    <property type="project" value="InterPro"/>
</dbReference>